<proteinExistence type="predicted"/>
<dbReference type="InterPro" id="IPR013320">
    <property type="entry name" value="ConA-like_dom_sf"/>
</dbReference>
<dbReference type="CDD" id="cd12885">
    <property type="entry name" value="SPRY_RanBP_like"/>
    <property type="match status" value="1"/>
</dbReference>
<evidence type="ECO:0000259" key="1">
    <source>
        <dbReference type="PROSITE" id="PS50188"/>
    </source>
</evidence>
<dbReference type="InterPro" id="IPR043136">
    <property type="entry name" value="B30.2/SPRY_sf"/>
</dbReference>
<comment type="caution">
    <text evidence="2">The sequence shown here is derived from an EMBL/GenBank/DDBJ whole genome shotgun (WGS) entry which is preliminary data.</text>
</comment>
<evidence type="ECO:0000313" key="2">
    <source>
        <dbReference type="EMBL" id="RHY42438.1"/>
    </source>
</evidence>
<dbReference type="Gene3D" id="2.60.120.920">
    <property type="match status" value="1"/>
</dbReference>
<evidence type="ECO:0000313" key="3">
    <source>
        <dbReference type="Proteomes" id="UP000283543"/>
    </source>
</evidence>
<name>A0A3R7DB79_APHAT</name>
<dbReference type="EMBL" id="QUTB01008466">
    <property type="protein sequence ID" value="RHY42438.1"/>
    <property type="molecule type" value="Genomic_DNA"/>
</dbReference>
<accession>A0A3R7DB79</accession>
<dbReference type="Pfam" id="PF00622">
    <property type="entry name" value="SPRY"/>
    <property type="match status" value="1"/>
</dbReference>
<dbReference type="InterPro" id="IPR001870">
    <property type="entry name" value="B30.2/SPRY"/>
</dbReference>
<dbReference type="InterPro" id="IPR003877">
    <property type="entry name" value="SPRY_dom"/>
</dbReference>
<dbReference type="VEuPathDB" id="FungiDB:H257_16510"/>
<dbReference type="PANTHER" id="PTHR12864">
    <property type="entry name" value="RAN BINDING PROTEIN 9-RELATED"/>
    <property type="match status" value="1"/>
</dbReference>
<dbReference type="SUPFAM" id="SSF49899">
    <property type="entry name" value="Concanavalin A-like lectins/glucanases"/>
    <property type="match status" value="1"/>
</dbReference>
<feature type="domain" description="B30.2/SPRY" evidence="1">
    <location>
        <begin position="37"/>
        <end position="245"/>
    </location>
</feature>
<dbReference type="PROSITE" id="PS50188">
    <property type="entry name" value="B302_SPRY"/>
    <property type="match status" value="1"/>
</dbReference>
<dbReference type="InterPro" id="IPR044736">
    <property type="entry name" value="Gid1/RanBPM/SPLA_SPRY"/>
</dbReference>
<protein>
    <recommendedName>
        <fullName evidence="1">B30.2/SPRY domain-containing protein</fullName>
    </recommendedName>
</protein>
<gene>
    <name evidence="2" type="ORF">DYB34_005898</name>
</gene>
<dbReference type="InterPro" id="IPR050618">
    <property type="entry name" value="Ubq-SigPath_Reg"/>
</dbReference>
<reference evidence="2 3" key="1">
    <citation type="submission" date="2018-08" db="EMBL/GenBank/DDBJ databases">
        <title>Aphanomyces genome sequencing and annotation.</title>
        <authorList>
            <person name="Minardi D."/>
            <person name="Oidtmann B."/>
            <person name="Van Der Giezen M."/>
            <person name="Studholme D.J."/>
        </authorList>
    </citation>
    <scope>NUCLEOTIDE SEQUENCE [LARGE SCALE GENOMIC DNA]</scope>
    <source>
        <strain evidence="2 3">Si</strain>
    </source>
</reference>
<dbReference type="AlphaFoldDB" id="A0A3R7DB79"/>
<organism evidence="2 3">
    <name type="scientific">Aphanomyces astaci</name>
    <name type="common">Crayfish plague agent</name>
    <dbReference type="NCBI Taxonomy" id="112090"/>
    <lineage>
        <taxon>Eukaryota</taxon>
        <taxon>Sar</taxon>
        <taxon>Stramenopiles</taxon>
        <taxon>Oomycota</taxon>
        <taxon>Saprolegniomycetes</taxon>
        <taxon>Saprolegniales</taxon>
        <taxon>Verrucalvaceae</taxon>
        <taxon>Aphanomyces</taxon>
    </lineage>
</organism>
<dbReference type="SMART" id="SM00449">
    <property type="entry name" value="SPRY"/>
    <property type="match status" value="1"/>
</dbReference>
<sequence>MSRDGRSSDAFRFLTHCVDRVPSFADICLTNTHATTSTTNHRYSFISKMIMCLTCFSSIEPVAYDNGQVVTMALAKGGVGGNRCVRANVPFQMTPRVAVFQTADRSWFVDVVYDGYFEISIADPINPMRDDATLDMCIAIGVASPDFEVVDQQPGWDDNSYGYHSDDGHFFTSGQPHPFAATFGMHDTIGCGIQRDMTTHDSILYFTKNGQRLGGTFPCLHDELFPVVGIDADYTVRLNFGHEPFRCRPPPSTEGDTSALVALQAQPWPAAPTRPRSMWQNMLAAVDVFAKRTTSLMYCSN</sequence>
<dbReference type="Proteomes" id="UP000283543">
    <property type="component" value="Unassembled WGS sequence"/>
</dbReference>